<sequence>MKTDKQVGTACYSLFNHLQNIADMHIPEIDYETAFEIPETSFQLHTIAFLHNLRLAALENNFANLLTSCYCESEDFEQFQRLTPFLDSKSHLLCFQTLQPFHQVDEDTVLDFFMQFAVDFSKNIELDKFIQFKIFPFMYSFKIHKEETVHLFPEHPRTASHLLH</sequence>
<protein>
    <submittedName>
        <fullName evidence="1">Uncharacterized protein</fullName>
    </submittedName>
</protein>
<accession>A0A2P7NTU1</accession>
<dbReference type="EMBL" id="PXXU01000033">
    <property type="protein sequence ID" value="PSJ16886.1"/>
    <property type="molecule type" value="Genomic_DNA"/>
</dbReference>
<dbReference type="RefSeq" id="WP_106707322.1">
    <property type="nucleotide sequence ID" value="NZ_PXXU01000033.1"/>
</dbReference>
<gene>
    <name evidence="1" type="ORF">C7H79_11020</name>
</gene>
<keyword evidence="2" id="KW-1185">Reference proteome</keyword>
<evidence type="ECO:0000313" key="2">
    <source>
        <dbReference type="Proteomes" id="UP000241912"/>
    </source>
</evidence>
<dbReference type="AlphaFoldDB" id="A0A2P7NTU1"/>
<proteinExistence type="predicted"/>
<comment type="caution">
    <text evidence="1">The sequence shown here is derived from an EMBL/GenBank/DDBJ whole genome shotgun (WGS) entry which is preliminary data.</text>
</comment>
<evidence type="ECO:0000313" key="1">
    <source>
        <dbReference type="EMBL" id="PSJ16886.1"/>
    </source>
</evidence>
<dbReference type="OrthoDB" id="8547300at2"/>
<reference evidence="1 2" key="1">
    <citation type="submission" date="2018-03" db="EMBL/GenBank/DDBJ databases">
        <title>Draft genome of Nitrosomonas supralitoralis APG5.</title>
        <authorList>
            <person name="Urakawa H."/>
            <person name="Lopez J.V."/>
        </authorList>
    </citation>
    <scope>NUCLEOTIDE SEQUENCE [LARGE SCALE GENOMIC DNA]</scope>
    <source>
        <strain evidence="1 2">APG5</strain>
    </source>
</reference>
<dbReference type="Proteomes" id="UP000241912">
    <property type="component" value="Unassembled WGS sequence"/>
</dbReference>
<name>A0A2P7NTU1_9PROT</name>
<organism evidence="1 2">
    <name type="scientific">Nitrosomonas supralitoralis</name>
    <dbReference type="NCBI Taxonomy" id="2116706"/>
    <lineage>
        <taxon>Bacteria</taxon>
        <taxon>Pseudomonadati</taxon>
        <taxon>Pseudomonadota</taxon>
        <taxon>Betaproteobacteria</taxon>
        <taxon>Nitrosomonadales</taxon>
        <taxon>Nitrosomonadaceae</taxon>
        <taxon>Nitrosomonas</taxon>
    </lineage>
</organism>